<dbReference type="WBParaSite" id="maker-unitig_33077-snap-gene-0.2-mRNA-1">
    <property type="protein sequence ID" value="maker-unitig_33077-snap-gene-0.2-mRNA-1"/>
    <property type="gene ID" value="maker-unitig_33077-snap-gene-0.2"/>
</dbReference>
<dbReference type="Gene3D" id="1.20.120.330">
    <property type="entry name" value="Nucleotidyltransferases domain 2"/>
    <property type="match status" value="1"/>
</dbReference>
<name>A0A1I8FFX3_9PLAT</name>
<evidence type="ECO:0000259" key="2">
    <source>
        <dbReference type="Pfam" id="PF12205"/>
    </source>
</evidence>
<dbReference type="Proteomes" id="UP000095280">
    <property type="component" value="Unplaced"/>
</dbReference>
<evidence type="ECO:0000313" key="4">
    <source>
        <dbReference type="WBParaSite" id="maker-unitig_33077-snap-gene-0.2-mRNA-1"/>
    </source>
</evidence>
<dbReference type="AlphaFoldDB" id="A0A1I8FFX3"/>
<feature type="domain" description="ARF GTPase-activating protein GIT1 C-terminal" evidence="2">
    <location>
        <begin position="166"/>
        <end position="231"/>
    </location>
</feature>
<organism evidence="3 4">
    <name type="scientific">Macrostomum lignano</name>
    <dbReference type="NCBI Taxonomy" id="282301"/>
    <lineage>
        <taxon>Eukaryota</taxon>
        <taxon>Metazoa</taxon>
        <taxon>Spiralia</taxon>
        <taxon>Lophotrochozoa</taxon>
        <taxon>Platyhelminthes</taxon>
        <taxon>Rhabditophora</taxon>
        <taxon>Macrostomorpha</taxon>
        <taxon>Macrostomida</taxon>
        <taxon>Macrostomidae</taxon>
        <taxon>Macrostomum</taxon>
    </lineage>
</organism>
<protein>
    <submittedName>
        <fullName evidence="4">GIT1_C domain-containing protein</fullName>
    </submittedName>
</protein>
<feature type="region of interest" description="Disordered" evidence="1">
    <location>
        <begin position="121"/>
        <end position="166"/>
    </location>
</feature>
<dbReference type="Pfam" id="PF12205">
    <property type="entry name" value="GIT1_C"/>
    <property type="match status" value="1"/>
</dbReference>
<evidence type="ECO:0000256" key="1">
    <source>
        <dbReference type="SAM" id="MobiDB-lite"/>
    </source>
</evidence>
<reference evidence="4" key="1">
    <citation type="submission" date="2016-11" db="UniProtKB">
        <authorList>
            <consortium name="WormBaseParasite"/>
        </authorList>
    </citation>
    <scope>IDENTIFICATION</scope>
</reference>
<sequence>MNARLAEENRQLRQRLTSLWPSAGRLADSADAAAASIAGVVSIAQQFIGPPPPLLLSSPMSAACMARPTPVVPAHRAGVVRSLTKPQLPKLEATATAKAKATPMFLTPVGQQLDINVDEEEVPPPVFSSSAATAVDDGDADYDQPPAETDEEDNEMCNERRPPTQEEVVARTEAITSEIYKMLEAARSGSPTIIFLKQSRRVRQAVLAHDRHCRPGRKPHQRQAVDALLTARGHTERGVPQPAQPLGAEPPHPAGHSVLLRHRQGCQSSGDAV</sequence>
<accession>A0A1I8FFX3</accession>
<feature type="region of interest" description="Disordered" evidence="1">
    <location>
        <begin position="233"/>
        <end position="256"/>
    </location>
</feature>
<feature type="compositionally biased region" description="Acidic residues" evidence="1">
    <location>
        <begin position="136"/>
        <end position="156"/>
    </location>
</feature>
<dbReference type="InterPro" id="IPR022018">
    <property type="entry name" value="GIT1_C"/>
</dbReference>
<evidence type="ECO:0000313" key="3">
    <source>
        <dbReference type="Proteomes" id="UP000095280"/>
    </source>
</evidence>
<keyword evidence="3" id="KW-1185">Reference proteome</keyword>
<feature type="compositionally biased region" description="Basic and acidic residues" evidence="1">
    <location>
        <begin position="157"/>
        <end position="166"/>
    </location>
</feature>
<proteinExistence type="predicted"/>